<dbReference type="PATRIC" id="fig|864069.3.peg.576"/>
<keyword evidence="3" id="KW-1185">Reference proteome</keyword>
<feature type="region of interest" description="Disordered" evidence="1">
    <location>
        <begin position="1"/>
        <end position="26"/>
    </location>
</feature>
<dbReference type="STRING" id="864069.MicloDRAFT_00005240"/>
<organism evidence="2 3">
    <name type="scientific">Microvirga lotononidis</name>
    <dbReference type="NCBI Taxonomy" id="864069"/>
    <lineage>
        <taxon>Bacteria</taxon>
        <taxon>Pseudomonadati</taxon>
        <taxon>Pseudomonadota</taxon>
        <taxon>Alphaproteobacteria</taxon>
        <taxon>Hyphomicrobiales</taxon>
        <taxon>Methylobacteriaceae</taxon>
        <taxon>Microvirga</taxon>
    </lineage>
</organism>
<dbReference type="Proteomes" id="UP000003947">
    <property type="component" value="Unassembled WGS sequence"/>
</dbReference>
<dbReference type="EMBL" id="JH660636">
    <property type="protein sequence ID" value="EIM30621.1"/>
    <property type="molecule type" value="Genomic_DNA"/>
</dbReference>
<gene>
    <name evidence="2" type="ORF">MicloDRAFT_00005240</name>
</gene>
<proteinExistence type="predicted"/>
<feature type="compositionally biased region" description="Basic residues" evidence="1">
    <location>
        <begin position="1"/>
        <end position="15"/>
    </location>
</feature>
<sequence length="153" mass="16278">MTSLRTHYRPSRYRRGTKENRVNPGPARAVVSETPYLIPVSDDIIGGISRFVGELNSFGILVTADDFAFNGLSTKTPPEILHPIAHKNGAPIPISTKKLSRLAESHGRPDSSLDEAVQDVASSAASAANDDGLLGQVGIDEICKISEGINADV</sequence>
<dbReference type="HOGENOM" id="CLU_1711135_0_0_5"/>
<protein>
    <submittedName>
        <fullName evidence="2">Uncharacterized protein</fullName>
    </submittedName>
</protein>
<reference evidence="2 3" key="1">
    <citation type="submission" date="2012-02" db="EMBL/GenBank/DDBJ databases">
        <title>Improved High-Quality Draft sequence of Microvirga sp. WSM3557.</title>
        <authorList>
            <consortium name="US DOE Joint Genome Institute"/>
            <person name="Lucas S."/>
            <person name="Han J."/>
            <person name="Lapidus A."/>
            <person name="Cheng J.-F."/>
            <person name="Goodwin L."/>
            <person name="Pitluck S."/>
            <person name="Peters L."/>
            <person name="Zhang X."/>
            <person name="Detter J.C."/>
            <person name="Han C."/>
            <person name="Tapia R."/>
            <person name="Land M."/>
            <person name="Hauser L."/>
            <person name="Kyrpides N."/>
            <person name="Ivanova N."/>
            <person name="Pagani I."/>
            <person name="Brau L."/>
            <person name="Yates R."/>
            <person name="O'Hara G."/>
            <person name="Rui T."/>
            <person name="Howieson J."/>
            <person name="Reeve W."/>
            <person name="Woyke T."/>
        </authorList>
    </citation>
    <scope>NUCLEOTIDE SEQUENCE [LARGE SCALE GENOMIC DNA]</scope>
    <source>
        <strain evidence="2 3">WSM3557</strain>
    </source>
</reference>
<evidence type="ECO:0000256" key="1">
    <source>
        <dbReference type="SAM" id="MobiDB-lite"/>
    </source>
</evidence>
<evidence type="ECO:0000313" key="2">
    <source>
        <dbReference type="EMBL" id="EIM30621.1"/>
    </source>
</evidence>
<evidence type="ECO:0000313" key="3">
    <source>
        <dbReference type="Proteomes" id="UP000003947"/>
    </source>
</evidence>
<name>I4Z329_9HYPH</name>
<accession>I4Z329</accession>
<dbReference type="AlphaFoldDB" id="I4Z329"/>